<dbReference type="PROSITE" id="PS51186">
    <property type="entry name" value="GNAT"/>
    <property type="match status" value="1"/>
</dbReference>
<reference evidence="5" key="1">
    <citation type="submission" date="2019-07" db="EMBL/GenBank/DDBJ databases">
        <title>Arthrobacter KR32 sp. nov., isolated from mountain cheese made of cows milk.</title>
        <authorList>
            <person name="Flegler A."/>
        </authorList>
    </citation>
    <scope>NUCLEOTIDE SEQUENCE [LARGE SCALE GENOMIC DNA]</scope>
    <source>
        <strain evidence="5">KR32</strain>
    </source>
</reference>
<dbReference type="OrthoDB" id="4948820at2"/>
<feature type="domain" description="N-acetyltransferase" evidence="2">
    <location>
        <begin position="81"/>
        <end position="217"/>
    </location>
</feature>
<accession>A0A7X1NP64</accession>
<evidence type="ECO:0000256" key="1">
    <source>
        <dbReference type="SAM" id="MobiDB-lite"/>
    </source>
</evidence>
<dbReference type="Pfam" id="PF14542">
    <property type="entry name" value="Acetyltransf_CG"/>
    <property type="match status" value="1"/>
</dbReference>
<dbReference type="InterPro" id="IPR031165">
    <property type="entry name" value="GNAT_YJDJ"/>
</dbReference>
<feature type="domain" description="N-acetyltransferase" evidence="3">
    <location>
        <begin position="115"/>
        <end position="201"/>
    </location>
</feature>
<protein>
    <submittedName>
        <fullName evidence="4">N-acetyltransferase</fullName>
    </submittedName>
</protein>
<dbReference type="GO" id="GO:0016747">
    <property type="term" value="F:acyltransferase activity, transferring groups other than amino-acyl groups"/>
    <property type="evidence" value="ECO:0007669"/>
    <property type="project" value="InterPro"/>
</dbReference>
<evidence type="ECO:0000313" key="4">
    <source>
        <dbReference type="EMBL" id="MPY10339.1"/>
    </source>
</evidence>
<dbReference type="InterPro" id="IPR000182">
    <property type="entry name" value="GNAT_dom"/>
</dbReference>
<evidence type="ECO:0000313" key="5">
    <source>
        <dbReference type="Proteomes" id="UP000326464"/>
    </source>
</evidence>
<gene>
    <name evidence="4" type="ORF">FNH21_06320</name>
</gene>
<name>A0A7X1NP64_9MICC</name>
<dbReference type="EMBL" id="VJXX01000001">
    <property type="protein sequence ID" value="MPY10339.1"/>
    <property type="molecule type" value="Genomic_DNA"/>
</dbReference>
<dbReference type="SUPFAM" id="SSF55729">
    <property type="entry name" value="Acyl-CoA N-acyltransferases (Nat)"/>
    <property type="match status" value="1"/>
</dbReference>
<keyword evidence="5" id="KW-1185">Reference proteome</keyword>
<feature type="region of interest" description="Disordered" evidence="1">
    <location>
        <begin position="1"/>
        <end position="34"/>
    </location>
</feature>
<organism evidence="4 5">
    <name type="scientific">Arthrobacter bussei</name>
    <dbReference type="NCBI Taxonomy" id="2594179"/>
    <lineage>
        <taxon>Bacteria</taxon>
        <taxon>Bacillati</taxon>
        <taxon>Actinomycetota</taxon>
        <taxon>Actinomycetes</taxon>
        <taxon>Micrococcales</taxon>
        <taxon>Micrococcaceae</taxon>
        <taxon>Arthrobacter</taxon>
    </lineage>
</organism>
<dbReference type="Proteomes" id="UP000326464">
    <property type="component" value="Unassembled WGS sequence"/>
</dbReference>
<proteinExistence type="predicted"/>
<dbReference type="AlphaFoldDB" id="A0A7X1NP64"/>
<comment type="caution">
    <text evidence="4">The sequence shown here is derived from an EMBL/GenBank/DDBJ whole genome shotgun (WGS) entry which is preliminary data.</text>
</comment>
<dbReference type="InterPro" id="IPR016181">
    <property type="entry name" value="Acyl_CoA_acyltransferase"/>
</dbReference>
<dbReference type="Gene3D" id="3.40.630.30">
    <property type="match status" value="1"/>
</dbReference>
<dbReference type="PROSITE" id="PS51729">
    <property type="entry name" value="GNAT_YJDJ"/>
    <property type="match status" value="1"/>
</dbReference>
<evidence type="ECO:0000259" key="3">
    <source>
        <dbReference type="PROSITE" id="PS51729"/>
    </source>
</evidence>
<evidence type="ECO:0000259" key="2">
    <source>
        <dbReference type="PROSITE" id="PS51186"/>
    </source>
</evidence>
<keyword evidence="4" id="KW-0808">Transferase</keyword>
<sequence length="224" mass="25233">MAVDPPDVELTMERLPQILDHPTAPEQSSAPSWKPSLHAVAAPPAIPGSAFPEDLATVTTRELRLLCNRTFQHLDSDHPALEAREQFDALTEELERRERQAAQRGTGDSARETFRDNALFSRFELFRNGVMAGYVQYDMRGGHVLLLHSVIDPRFQRTGVESVLMQAVLLDAHRRRLAVMPYCPEAQDFLAAHPRFLSLIPARQRRRFTLLMASRAESAPRDGA</sequence>